<dbReference type="KEGG" id="mon:G8E03_10675"/>
<name>A0A6G7VM71_9RHOB</name>
<protein>
    <submittedName>
        <fullName evidence="1">Uncharacterized protein</fullName>
    </submittedName>
</protein>
<dbReference type="Proteomes" id="UP000500791">
    <property type="component" value="Chromosome"/>
</dbReference>
<sequence length="131" mass="15212">MSNSDLHFRTRDNGAAVFRVDTENRQRRLDLRQLAVINIRSGEIKPHGQQIPSDAEIEQMNAWIEARRADLLSRERDDIERLIDQMNFAAQWFQSRAEPADVEAVANRLLLAMHDLRSTLVKKQMDGEEKD</sequence>
<reference evidence="1 2" key="1">
    <citation type="submission" date="2020-03" db="EMBL/GenBank/DDBJ databases">
        <title>Complete genome sequence of Monaibacterium sp. ALG8 with diverse plasmids.</title>
        <authorList>
            <person name="Sun C."/>
        </authorList>
    </citation>
    <scope>NUCLEOTIDE SEQUENCE [LARGE SCALE GENOMIC DNA]</scope>
    <source>
        <strain evidence="1 2">ALG8</strain>
    </source>
</reference>
<dbReference type="EMBL" id="CP049811">
    <property type="protein sequence ID" value="QIK41193.1"/>
    <property type="molecule type" value="Genomic_DNA"/>
</dbReference>
<proteinExistence type="predicted"/>
<dbReference type="RefSeq" id="WP_166191488.1">
    <property type="nucleotide sequence ID" value="NZ_CP049811.1"/>
</dbReference>
<accession>A0A6G7VM71</accession>
<evidence type="ECO:0000313" key="2">
    <source>
        <dbReference type="Proteomes" id="UP000500791"/>
    </source>
</evidence>
<evidence type="ECO:0000313" key="1">
    <source>
        <dbReference type="EMBL" id="QIK41193.1"/>
    </source>
</evidence>
<dbReference type="AlphaFoldDB" id="A0A6G7VM71"/>
<organism evidence="1 2">
    <name type="scientific">Pontivivens nitratireducens</name>
    <dbReference type="NCBI Taxonomy" id="2758038"/>
    <lineage>
        <taxon>Bacteria</taxon>
        <taxon>Pseudomonadati</taxon>
        <taxon>Pseudomonadota</taxon>
        <taxon>Alphaproteobacteria</taxon>
        <taxon>Rhodobacterales</taxon>
        <taxon>Paracoccaceae</taxon>
        <taxon>Pontivivens</taxon>
    </lineage>
</organism>
<keyword evidence="2" id="KW-1185">Reference proteome</keyword>
<gene>
    <name evidence="1" type="ORF">G8E03_10675</name>
</gene>